<protein>
    <submittedName>
        <fullName evidence="2">Uncharacterized protein</fullName>
    </submittedName>
</protein>
<reference evidence="2" key="2">
    <citation type="submission" date="2020-05" db="UniProtKB">
        <authorList>
            <consortium name="EnsemblMetazoa"/>
        </authorList>
    </citation>
    <scope>IDENTIFICATION</scope>
    <source>
        <strain evidence="2">A-37</strain>
    </source>
</reference>
<feature type="compositionally biased region" description="Polar residues" evidence="1">
    <location>
        <begin position="45"/>
        <end position="59"/>
    </location>
</feature>
<dbReference type="Proteomes" id="UP000075883">
    <property type="component" value="Unassembled WGS sequence"/>
</dbReference>
<evidence type="ECO:0000313" key="3">
    <source>
        <dbReference type="Proteomes" id="UP000075883"/>
    </source>
</evidence>
<dbReference type="VEuPathDB" id="VectorBase:ACUA008495"/>
<feature type="region of interest" description="Disordered" evidence="1">
    <location>
        <begin position="150"/>
        <end position="190"/>
    </location>
</feature>
<accession>A0A182M3E5</accession>
<sequence length="190" mass="20548">MGDSPNNRYVTRSAGIPAQLAEASTTIKQEPLDEAVPHGHAKEPNTANFQEASSSNCSSRDPLADEMEFGETSLSFQNAFFNVVGNEIKTENIIADEIEDSGDIVGSSKFGPGGGLFLSKYNDLTAIYLVQVQREEKPAMKIPAKIQVRREAHGNRAERMETTSSTSKDEFGAIEPDNNGMVLPGGVVNR</sequence>
<evidence type="ECO:0000313" key="2">
    <source>
        <dbReference type="EnsemblMetazoa" id="ACUA008495-PA"/>
    </source>
</evidence>
<feature type="region of interest" description="Disordered" evidence="1">
    <location>
        <begin position="23"/>
        <end position="63"/>
    </location>
</feature>
<dbReference type="EMBL" id="AXCM01006560">
    <property type="status" value="NOT_ANNOTATED_CDS"/>
    <property type="molecule type" value="Genomic_DNA"/>
</dbReference>
<feature type="compositionally biased region" description="Basic and acidic residues" evidence="1">
    <location>
        <begin position="150"/>
        <end position="171"/>
    </location>
</feature>
<dbReference type="EnsemblMetazoa" id="ACUA008495-RA">
    <property type="protein sequence ID" value="ACUA008495-PA"/>
    <property type="gene ID" value="ACUA008495"/>
</dbReference>
<dbReference type="AlphaFoldDB" id="A0A182M3E5"/>
<name>A0A182M3E5_9DIPT</name>
<evidence type="ECO:0000256" key="1">
    <source>
        <dbReference type="SAM" id="MobiDB-lite"/>
    </source>
</evidence>
<organism evidence="2 3">
    <name type="scientific">Anopheles culicifacies</name>
    <dbReference type="NCBI Taxonomy" id="139723"/>
    <lineage>
        <taxon>Eukaryota</taxon>
        <taxon>Metazoa</taxon>
        <taxon>Ecdysozoa</taxon>
        <taxon>Arthropoda</taxon>
        <taxon>Hexapoda</taxon>
        <taxon>Insecta</taxon>
        <taxon>Pterygota</taxon>
        <taxon>Neoptera</taxon>
        <taxon>Endopterygota</taxon>
        <taxon>Diptera</taxon>
        <taxon>Nematocera</taxon>
        <taxon>Culicoidea</taxon>
        <taxon>Culicidae</taxon>
        <taxon>Anophelinae</taxon>
        <taxon>Anopheles</taxon>
        <taxon>culicifacies species complex</taxon>
    </lineage>
</organism>
<reference evidence="3" key="1">
    <citation type="submission" date="2013-09" db="EMBL/GenBank/DDBJ databases">
        <title>The Genome Sequence of Anopheles culicifacies species A.</title>
        <authorList>
            <consortium name="The Broad Institute Genomics Platform"/>
            <person name="Neafsey D.E."/>
            <person name="Besansky N."/>
            <person name="Howell P."/>
            <person name="Walton C."/>
            <person name="Young S.K."/>
            <person name="Zeng Q."/>
            <person name="Gargeya S."/>
            <person name="Fitzgerald M."/>
            <person name="Haas B."/>
            <person name="Abouelleil A."/>
            <person name="Allen A.W."/>
            <person name="Alvarado L."/>
            <person name="Arachchi H.M."/>
            <person name="Berlin A.M."/>
            <person name="Chapman S.B."/>
            <person name="Gainer-Dewar J."/>
            <person name="Goldberg J."/>
            <person name="Griggs A."/>
            <person name="Gujja S."/>
            <person name="Hansen M."/>
            <person name="Howarth C."/>
            <person name="Imamovic A."/>
            <person name="Ireland A."/>
            <person name="Larimer J."/>
            <person name="McCowan C."/>
            <person name="Murphy C."/>
            <person name="Pearson M."/>
            <person name="Poon T.W."/>
            <person name="Priest M."/>
            <person name="Roberts A."/>
            <person name="Saif S."/>
            <person name="Shea T."/>
            <person name="Sisk P."/>
            <person name="Sykes S."/>
            <person name="Wortman J."/>
            <person name="Nusbaum C."/>
            <person name="Birren B."/>
        </authorList>
    </citation>
    <scope>NUCLEOTIDE SEQUENCE [LARGE SCALE GENOMIC DNA]</scope>
    <source>
        <strain evidence="3">A-37</strain>
    </source>
</reference>
<keyword evidence="3" id="KW-1185">Reference proteome</keyword>
<proteinExistence type="predicted"/>